<keyword evidence="3" id="KW-0966">Cell projection</keyword>
<feature type="region of interest" description="Disordered" evidence="1">
    <location>
        <begin position="189"/>
        <end position="277"/>
    </location>
</feature>
<evidence type="ECO:0000256" key="1">
    <source>
        <dbReference type="SAM" id="MobiDB-lite"/>
    </source>
</evidence>
<accession>A0A7T8B9E8</accession>
<keyword evidence="4" id="KW-1185">Reference proteome</keyword>
<organism evidence="3 4">
    <name type="scientific">Breznakiella homolactica</name>
    <dbReference type="NCBI Taxonomy" id="2798577"/>
    <lineage>
        <taxon>Bacteria</taxon>
        <taxon>Pseudomonadati</taxon>
        <taxon>Spirochaetota</taxon>
        <taxon>Spirochaetia</taxon>
        <taxon>Spirochaetales</taxon>
        <taxon>Breznakiellaceae</taxon>
        <taxon>Breznakiella</taxon>
    </lineage>
</organism>
<dbReference type="KEGG" id="bhc:JFL75_15135"/>
<evidence type="ECO:0000313" key="3">
    <source>
        <dbReference type="EMBL" id="QQO08256.1"/>
    </source>
</evidence>
<feature type="compositionally biased region" description="Low complexity" evidence="1">
    <location>
        <begin position="15"/>
        <end position="26"/>
    </location>
</feature>
<feature type="domain" description="Flagellar hook-length control protein-like C-terminal" evidence="2">
    <location>
        <begin position="334"/>
        <end position="407"/>
    </location>
</feature>
<feature type="compositionally biased region" description="Polar residues" evidence="1">
    <location>
        <begin position="1"/>
        <end position="12"/>
    </location>
</feature>
<dbReference type="CDD" id="cd17470">
    <property type="entry name" value="T3SS_Flik_C"/>
    <property type="match status" value="1"/>
</dbReference>
<proteinExistence type="predicted"/>
<gene>
    <name evidence="3" type="ORF">JFL75_15135</name>
</gene>
<name>A0A7T8B9E8_9SPIR</name>
<dbReference type="InterPro" id="IPR021136">
    <property type="entry name" value="Flagellar_hook_control-like_C"/>
</dbReference>
<feature type="compositionally biased region" description="Basic and acidic residues" evidence="1">
    <location>
        <begin position="235"/>
        <end position="246"/>
    </location>
</feature>
<keyword evidence="3" id="KW-0282">Flagellum</keyword>
<protein>
    <submittedName>
        <fullName evidence="3">Flagellar hook-length control protein FliK</fullName>
    </submittedName>
</protein>
<dbReference type="Proteomes" id="UP000595917">
    <property type="component" value="Chromosome"/>
</dbReference>
<feature type="region of interest" description="Disordered" evidence="1">
    <location>
        <begin position="1"/>
        <end position="43"/>
    </location>
</feature>
<dbReference type="Gene3D" id="3.30.750.140">
    <property type="match status" value="1"/>
</dbReference>
<feature type="compositionally biased region" description="Basic and acidic residues" evidence="1">
    <location>
        <begin position="72"/>
        <end position="81"/>
    </location>
</feature>
<dbReference type="InterPro" id="IPR038610">
    <property type="entry name" value="FliK-like_C_sf"/>
</dbReference>
<sequence length="460" mass="48605">MIQLSPQVQQMPVSEPAAHPHTAEAPDNGGVTNTAEKTEKQGGFAKLLQGILKSIKGESGAPQEGDATALREGSEEPEHAETAALKLISHTDPGQTPAALLGDSLPGMQQEGETLSADAAAGAVALTETEPVMDGDAGEGIFSLRSGAEEEAPSGEISLSENIPAPDMAAAEEISGDIFTGDEMAAPEKQGIVDLLPKTARDMGLRDEPRDFSHKGIVDTETAEASPEEGSVNEAKGKDRRRDRLSLEVQDLRTGGPANTQPGPSGDTPADASFSSQSDAEIVVELKNSQPRSESASDSRDVRAGQTFRDALAQELRTGLGSDIVRHASLVLKDSGEGLIKLSLRPESLGTVKIRLEMAENKITGRIIVESDEALKAFEREIRSLEQAFRDSGFDGASLEMALSSESGGDGRQWKGEEARPFFSERLAATSYDALVDYEGRPGNGFEIAVGSDRSVNMLV</sequence>
<feature type="region of interest" description="Disordered" evidence="1">
    <location>
        <begin position="55"/>
        <end position="84"/>
    </location>
</feature>
<dbReference type="RefSeq" id="WP_215625562.1">
    <property type="nucleotide sequence ID" value="NZ_CP067089.2"/>
</dbReference>
<dbReference type="EMBL" id="CP067089">
    <property type="protein sequence ID" value="QQO08256.1"/>
    <property type="molecule type" value="Genomic_DNA"/>
</dbReference>
<feature type="compositionally biased region" description="Basic and acidic residues" evidence="1">
    <location>
        <begin position="199"/>
        <end position="218"/>
    </location>
</feature>
<dbReference type="Pfam" id="PF02120">
    <property type="entry name" value="Flg_hook"/>
    <property type="match status" value="1"/>
</dbReference>
<evidence type="ECO:0000313" key="4">
    <source>
        <dbReference type="Proteomes" id="UP000595917"/>
    </source>
</evidence>
<keyword evidence="3" id="KW-0969">Cilium</keyword>
<dbReference type="AlphaFoldDB" id="A0A7T8B9E8"/>
<reference evidence="3" key="1">
    <citation type="submission" date="2021-01" db="EMBL/GenBank/DDBJ databases">
        <title>Description of Breznakiella homolactica.</title>
        <authorList>
            <person name="Song Y."/>
            <person name="Brune A."/>
        </authorList>
    </citation>
    <scope>NUCLEOTIDE SEQUENCE</scope>
    <source>
        <strain evidence="3">RmG30</strain>
    </source>
</reference>
<evidence type="ECO:0000259" key="2">
    <source>
        <dbReference type="Pfam" id="PF02120"/>
    </source>
</evidence>